<dbReference type="AlphaFoldDB" id="A0A069ZU46"/>
<proteinExistence type="predicted"/>
<name>A0A069ZU46_CHLMR</name>
<keyword evidence="1" id="KW-0472">Membrane</keyword>
<accession>A0A069ZU46</accession>
<gene>
    <name evidence="2" type="ORF">BD36_03335</name>
</gene>
<dbReference type="EMBL" id="CP007217">
    <property type="protein sequence ID" value="AJR10695.1"/>
    <property type="molecule type" value="Genomic_DNA"/>
</dbReference>
<feature type="transmembrane region" description="Helical" evidence="1">
    <location>
        <begin position="59"/>
        <end position="82"/>
    </location>
</feature>
<dbReference type="GeneID" id="1245984"/>
<dbReference type="Proteomes" id="UP000260363">
    <property type="component" value="Chromosome"/>
</dbReference>
<protein>
    <submittedName>
        <fullName evidence="2">Membrane protein</fullName>
    </submittedName>
</protein>
<sequence length="121" mass="13362">MQLPSIIRSFFPSLTSSNSIKKSLYEQTERIVNRAYLILLSLSTLGVISGVFLSLTSPLLGASICLISLAIFSCLLVLFPLLPDVARIIVQKRTPIPTPKHAPSNVLTKHFKSIKLDFKSH</sequence>
<dbReference type="RefSeq" id="WP_010231045.1">
    <property type="nucleotide sequence ID" value="NZ_CP007217.1"/>
</dbReference>
<evidence type="ECO:0000313" key="2">
    <source>
        <dbReference type="EMBL" id="AJR10695.1"/>
    </source>
</evidence>
<dbReference type="KEGG" id="cmg:NC81_03155"/>
<reference evidence="2 3" key="1">
    <citation type="submission" date="2014-02" db="EMBL/GenBank/DDBJ databases">
        <authorList>
            <person name="Chen C."/>
            <person name="Conrad T.A."/>
            <person name="Zhou Z."/>
            <person name="Lai Z."/>
            <person name="Zhong G."/>
        </authorList>
    </citation>
    <scope>NUCLEOTIDE SEQUENCE [LARGE SCALE GENOMIC DNA]</scope>
    <source>
        <strain evidence="2 3">Nigg3-28</strain>
    </source>
</reference>
<evidence type="ECO:0000256" key="1">
    <source>
        <dbReference type="SAM" id="Phobius"/>
    </source>
</evidence>
<organism evidence="2 3">
    <name type="scientific">Chlamydia muridarum</name>
    <dbReference type="NCBI Taxonomy" id="83560"/>
    <lineage>
        <taxon>Bacteria</taxon>
        <taxon>Pseudomonadati</taxon>
        <taxon>Chlamydiota</taxon>
        <taxon>Chlamydiia</taxon>
        <taxon>Chlamydiales</taxon>
        <taxon>Chlamydiaceae</taxon>
        <taxon>Chlamydia/Chlamydophila group</taxon>
        <taxon>Chlamydia</taxon>
    </lineage>
</organism>
<dbReference type="KEGG" id="cmm:NC80_03140"/>
<keyword evidence="1" id="KW-0812">Transmembrane</keyword>
<feature type="transmembrane region" description="Helical" evidence="1">
    <location>
        <begin position="31"/>
        <end position="53"/>
    </location>
</feature>
<dbReference type="PATRIC" id="fig|83560.10.peg.639"/>
<evidence type="ECO:0000313" key="3">
    <source>
        <dbReference type="Proteomes" id="UP000260363"/>
    </source>
</evidence>
<dbReference type="KEGG" id="cmx:DNC_03160"/>
<dbReference type="STRING" id="83560.NC80_03140"/>
<keyword evidence="1" id="KW-1133">Transmembrane helix</keyword>